<keyword evidence="4" id="KW-0808">Transferase</keyword>
<dbReference type="OrthoDB" id="9778690at2"/>
<dbReference type="InterPro" id="IPR011032">
    <property type="entry name" value="GroES-like_sf"/>
</dbReference>
<dbReference type="GO" id="GO:0016491">
    <property type="term" value="F:oxidoreductase activity"/>
    <property type="evidence" value="ECO:0007669"/>
    <property type="project" value="InterPro"/>
</dbReference>
<dbReference type="FunFam" id="1.10.1200.10:FF:000007">
    <property type="entry name" value="Probable polyketide synthase pks17"/>
    <property type="match status" value="1"/>
</dbReference>
<dbReference type="InterPro" id="IPR014043">
    <property type="entry name" value="Acyl_transferase_dom"/>
</dbReference>
<dbReference type="PANTHER" id="PTHR43775:SF51">
    <property type="entry name" value="INACTIVE PHENOLPHTHIOCEROL SYNTHESIS POLYKETIDE SYNTHASE TYPE I PKS1-RELATED"/>
    <property type="match status" value="1"/>
</dbReference>
<reference evidence="12 13" key="1">
    <citation type="submission" date="2015-10" db="EMBL/GenBank/DDBJ databases">
        <title>Draft genome sequence of Streptomyces cellostaticus DSM 40189, type strain for the species Streptomyces cellostaticus.</title>
        <authorList>
            <person name="Ruckert C."/>
            <person name="Winkler A."/>
            <person name="Kalinowski J."/>
            <person name="Kampfer P."/>
            <person name="Glaeser S."/>
        </authorList>
    </citation>
    <scope>NUCLEOTIDE SEQUENCE [LARGE SCALE GENOMIC DNA]</scope>
    <source>
        <strain evidence="12 13">DSM 40189</strain>
    </source>
</reference>
<dbReference type="SUPFAM" id="SSF51735">
    <property type="entry name" value="NAD(P)-binding Rossmann-fold domains"/>
    <property type="match status" value="3"/>
</dbReference>
<dbReference type="PANTHER" id="PTHR43775">
    <property type="entry name" value="FATTY ACID SYNTHASE"/>
    <property type="match status" value="1"/>
</dbReference>
<dbReference type="GO" id="GO:0004312">
    <property type="term" value="F:fatty acid synthase activity"/>
    <property type="evidence" value="ECO:0007669"/>
    <property type="project" value="TreeGrafter"/>
</dbReference>
<dbReference type="PROSITE" id="PS00012">
    <property type="entry name" value="PHOSPHOPANTETHEINE"/>
    <property type="match status" value="1"/>
</dbReference>
<keyword evidence="7" id="KW-0012">Acyltransferase</keyword>
<dbReference type="InterPro" id="IPR006162">
    <property type="entry name" value="Ppantetheine_attach_site"/>
</dbReference>
<dbReference type="InterPro" id="IPR013154">
    <property type="entry name" value="ADH-like_N"/>
</dbReference>
<dbReference type="GO" id="GO:0033068">
    <property type="term" value="P:macrolide biosynthetic process"/>
    <property type="evidence" value="ECO:0007669"/>
    <property type="project" value="UniProtKB-ARBA"/>
</dbReference>
<dbReference type="GO" id="GO:0004315">
    <property type="term" value="F:3-oxoacyl-[acyl-carrier-protein] synthase activity"/>
    <property type="evidence" value="ECO:0007669"/>
    <property type="project" value="InterPro"/>
</dbReference>
<dbReference type="Pfam" id="PF02801">
    <property type="entry name" value="Ketoacyl-synt_C"/>
    <property type="match status" value="1"/>
</dbReference>
<dbReference type="SMART" id="SM00822">
    <property type="entry name" value="PKS_KR"/>
    <property type="match status" value="1"/>
</dbReference>
<evidence type="ECO:0000256" key="1">
    <source>
        <dbReference type="ARBA" id="ARBA00004792"/>
    </source>
</evidence>
<evidence type="ECO:0000256" key="8">
    <source>
        <dbReference type="PROSITE-ProRule" id="PRU01363"/>
    </source>
</evidence>
<evidence type="ECO:0000259" key="10">
    <source>
        <dbReference type="PROSITE" id="PS52004"/>
    </source>
</evidence>
<dbReference type="SMART" id="SM01294">
    <property type="entry name" value="PKS_PP_betabranch"/>
    <property type="match status" value="1"/>
</dbReference>
<dbReference type="Pfam" id="PF13602">
    <property type="entry name" value="ADH_zinc_N_2"/>
    <property type="match status" value="1"/>
</dbReference>
<dbReference type="Gene3D" id="3.10.129.110">
    <property type="entry name" value="Polyketide synthase dehydratase"/>
    <property type="match status" value="1"/>
</dbReference>
<dbReference type="InterPro" id="IPR001227">
    <property type="entry name" value="Ac_transferase_dom_sf"/>
</dbReference>
<keyword evidence="3" id="KW-0597">Phosphoprotein</keyword>
<dbReference type="InterPro" id="IPR016039">
    <property type="entry name" value="Thiolase-like"/>
</dbReference>
<dbReference type="Pfam" id="PF08240">
    <property type="entry name" value="ADH_N"/>
    <property type="match status" value="1"/>
</dbReference>
<dbReference type="Gene3D" id="3.40.366.10">
    <property type="entry name" value="Malonyl-Coenzyme A Acyl Carrier Protein, domain 2"/>
    <property type="match status" value="1"/>
</dbReference>
<dbReference type="GO" id="GO:0008270">
    <property type="term" value="F:zinc ion binding"/>
    <property type="evidence" value="ECO:0007669"/>
    <property type="project" value="InterPro"/>
</dbReference>
<dbReference type="CDD" id="cd05195">
    <property type="entry name" value="enoyl_red"/>
    <property type="match status" value="1"/>
</dbReference>
<dbReference type="InterPro" id="IPR020806">
    <property type="entry name" value="PKS_PP-bd"/>
</dbReference>
<dbReference type="SMART" id="SM00827">
    <property type="entry name" value="PKS_AT"/>
    <property type="match status" value="1"/>
</dbReference>
<dbReference type="PROSITE" id="PS52004">
    <property type="entry name" value="KS3_2"/>
    <property type="match status" value="1"/>
</dbReference>
<dbReference type="FunFam" id="3.40.47.10:FF:000019">
    <property type="entry name" value="Polyketide synthase type I"/>
    <property type="match status" value="1"/>
</dbReference>
<dbReference type="SMART" id="SM00823">
    <property type="entry name" value="PKS_PP"/>
    <property type="match status" value="1"/>
</dbReference>
<dbReference type="SUPFAM" id="SSF55048">
    <property type="entry name" value="Probable ACP-binding domain of malonyl-CoA ACP transacylase"/>
    <property type="match status" value="1"/>
</dbReference>
<dbReference type="Gene3D" id="3.30.70.3290">
    <property type="match status" value="1"/>
</dbReference>
<dbReference type="FunFam" id="3.40.50.720:FF:000209">
    <property type="entry name" value="Polyketide synthase Pks12"/>
    <property type="match status" value="1"/>
</dbReference>
<dbReference type="PROSITE" id="PS50075">
    <property type="entry name" value="CARRIER"/>
    <property type="match status" value="1"/>
</dbReference>
<dbReference type="PROSITE" id="PS01162">
    <property type="entry name" value="QOR_ZETA_CRYSTAL"/>
    <property type="match status" value="1"/>
</dbReference>
<dbReference type="SMART" id="SM00829">
    <property type="entry name" value="PKS_ER"/>
    <property type="match status" value="1"/>
</dbReference>
<dbReference type="InterPro" id="IPR009081">
    <property type="entry name" value="PP-bd_ACP"/>
</dbReference>
<dbReference type="EMBL" id="LMWL01000047">
    <property type="protein sequence ID" value="KUM93586.1"/>
    <property type="molecule type" value="Genomic_DNA"/>
</dbReference>
<dbReference type="CDD" id="cd08956">
    <property type="entry name" value="KR_3_FAS_SDR_x"/>
    <property type="match status" value="1"/>
</dbReference>
<dbReference type="InterPro" id="IPR014030">
    <property type="entry name" value="Ketoacyl_synth_N"/>
</dbReference>
<dbReference type="Pfam" id="PF22953">
    <property type="entry name" value="SpnB_Rossmann"/>
    <property type="match status" value="1"/>
</dbReference>
<dbReference type="Proteomes" id="UP000054241">
    <property type="component" value="Unassembled WGS sequence"/>
</dbReference>
<sequence>MTNDNNADVLDYLKRTSIELIETRKRLKELTEAAAEPIAVVGVACRFPGGAASPEALWELVQAGADVVSDFPQDRNWDLEGLYDPDPDRPNSCSTRSGGFLHDAGDFDAEFFGINPREALAADPQQRLLLETSWESLERAGIDPQTLRGSNTGVFAGLAYFGYGNHFFTPEIISGYAQTGSLLSVASGRVAYTLGLEGPAVSTDTACSSSLVAVHQAVQSLRQGECGLALAGGVTVMAMPQVFREFSRQRGLSADGRCKAFADAADGTGFSEGVGMLVLERLSDAQRSGRRIWAVIRGSAINQDGASNGLTAPSGPAQQRVIRAALANARVQAGDVDVVEAHGTGTTLGDPIEAQALLATYGQDRDPGNPLWLGSLKSNIGHTQAAAGVGGIIKMIMAMRHGVLPRTLHVDRPSTHVDWSAGAVELLTEAREWTSAPGRPRRAGVSSFGASGTNAHLILEQAPAQETAPGAAGQVPGEADGLVPWVVSARSEQALRAQAEKLRDFAACDAGLDLADVGWSLASGRARFEHRAVLLGRDRDELLSALASLSDGAESAGVVRGVAGELGATVFMFPGQGSQWAGVARQLYDTFPVFAQSLDEICARFDAHLPFALKPLLLADEPADRERTDIAQPALFALQVSLYRLIAQYCPQPNHLIGHSVGEIAAAHVSGVLGLDGATRLVAARGRVMQTVGERGAMLAVRASETEVSTLLGPYDRIGIAAVNGPESVVVSGLCDEVHDLRDRLVADGTSAKLLEVDHAFHSPLMDPILDEFAESIHELPAGEMSIPIVSTRLGRVATLQELTSVEHWVQHVREPVRFYDAVECARAAGANVFLEVGPGSTLASITQEAFAGEGVDDAVVLSASRRNRGAAEALTGALAQLHVQGGSVDWDALFGTRRWVDLPTYAFQRQWYWLDFLAGTEPADVASAGLSAPEHPLLGAVVDHPGTDEVVFTGLWSLRTHDWLADHAVFGAVVVPATAYLDLALSAGDVVGCAAVEELSLEVPLVLPDSGDVQVRIVVGAADETGRRCLDVYARPGEDGPTVGGWTRHASGTLSPSTPQTAARSDDTRALAVWPPAGARRLDIDGLYDSLAEAGFDYGPTFRGLREVWQHGDDLFALATLPETAEGSDSGRFGLHPALIDSVLHAAVAGGVIEVTGDQGWMPFSWSGADLSGECGPSVKVRLSPAGEGVVSLTIADEHGRRIAHVEALTFRPASAEQVRSARGGQEQSLYELRWRPVGQSGQETHHGQWGVLGAKNGLASRLCEAGGASAVCYESLDDVLSGEAPRHLVLCLDDFVAAGPDLLAAAGNADQRVLDWVQRFLAEEPLSESTLVVLTRLALDTGGGESVESLPGASVWGLIRSAQTEHPGRFRLVDLDDEETSWARFPDALALGEDQLALRGGAYLVPRITPTAPADHRIEPPAAGAHRLGIPDKGTLENLTWVACPEVEEPLRSGQVRIAVQAAGLNFRDVTIALGLVDRTAIDAGLGSEGAGVVLEVADDVTRLSPGDRVTGIFSGAFGRVAVADHRMLMPIPDGWSYAEAASVPCTFLTAYYALFHVMKLEKGQRVLIHAAAGGVGMAAVQLAKHVGAEIYGTASPAKWPTLRALGLDDEHLASSRDLEFARKFLDSSGGRGVDVVLNSLAHTFVDASLTLLPEGGNFIEMGKTDIRDPRRVAADHPGVDYQAFDLYAAGPDTIHAMFRAVMELFADGRVQLNPVSVRNIRDARRTFREMSQGRHVGKLVFEVGDGFGGGTVLVTGGTGGVGSLVARHLVAEHGVRSLLLASRRGMAADGVSELVADLEGAGAAVRVVACDVADRAAVADLLADMPRQYPLTAVVHAAGVLADGTVESLTAQSLDRVLRAKAGGAVNLHELTQGHTLSAFVQFSALAGTLGTAGQANYAAANGFLDGLAAQRRASGLAGTSLCWGWWEQSSGMTGDLDQADLSRLRRMGIAAMPTPEALALFDSACAIDEPVLIPARVDVAALRNKSGDEVPLLLRDLADGGRPRRNRASTAKDGGALALSARLVTLPADEAEAAVLDWVRDQVAIVLGHPSGAVVDVDQAFTQLGFDSLTSVELCNRLASSTGLRLPTTLVFSYPTPRELGEHLVGLLRPAPDPGSSEDAEIREVLRSVPIDSLRSAGLLELVLACADPVRPSGDGQVADADTGTDELSDLDLEALVELALDEKR</sequence>
<dbReference type="InterPro" id="IPR049551">
    <property type="entry name" value="PKS_DH_C"/>
</dbReference>
<feature type="active site" description="Proton donor; for dehydratase activity" evidence="8">
    <location>
        <position position="1142"/>
    </location>
</feature>
<dbReference type="SUPFAM" id="SSF47336">
    <property type="entry name" value="ACP-like"/>
    <property type="match status" value="1"/>
</dbReference>
<dbReference type="Pfam" id="PF00550">
    <property type="entry name" value="PP-binding"/>
    <property type="match status" value="1"/>
</dbReference>
<keyword evidence="13" id="KW-1185">Reference proteome</keyword>
<dbReference type="Pfam" id="PF00109">
    <property type="entry name" value="ketoacyl-synt"/>
    <property type="match status" value="1"/>
</dbReference>
<dbReference type="SUPFAM" id="SSF52151">
    <property type="entry name" value="FabD/lysophospholipase-like"/>
    <property type="match status" value="1"/>
</dbReference>
<keyword evidence="2" id="KW-0596">Phosphopantetheine</keyword>
<accession>A0A101NIM4</accession>
<keyword evidence="6" id="KW-0511">Multifunctional enzyme</keyword>
<evidence type="ECO:0000256" key="4">
    <source>
        <dbReference type="ARBA" id="ARBA00022679"/>
    </source>
</evidence>
<comment type="pathway">
    <text evidence="1">Antibiotic biosynthesis.</text>
</comment>
<proteinExistence type="predicted"/>
<evidence type="ECO:0000259" key="11">
    <source>
        <dbReference type="PROSITE" id="PS52019"/>
    </source>
</evidence>
<dbReference type="InterPro" id="IPR020807">
    <property type="entry name" value="PKS_DH"/>
</dbReference>
<dbReference type="InterPro" id="IPR013968">
    <property type="entry name" value="PKS_KR"/>
</dbReference>
<dbReference type="InterPro" id="IPR042104">
    <property type="entry name" value="PKS_dehydratase_sf"/>
</dbReference>
<protein>
    <submittedName>
        <fullName evidence="12">Type I polyketide synthase</fullName>
    </submittedName>
</protein>
<dbReference type="InterPro" id="IPR020841">
    <property type="entry name" value="PKS_Beta-ketoAc_synthase_dom"/>
</dbReference>
<feature type="region of interest" description="N-terminal hotdog fold" evidence="8">
    <location>
        <begin position="936"/>
        <end position="1062"/>
    </location>
</feature>
<dbReference type="Gene3D" id="1.10.1200.10">
    <property type="entry name" value="ACP-like"/>
    <property type="match status" value="1"/>
</dbReference>
<dbReference type="PROSITE" id="PS52019">
    <property type="entry name" value="PKS_MFAS_DH"/>
    <property type="match status" value="1"/>
</dbReference>
<dbReference type="InterPro" id="IPR036291">
    <property type="entry name" value="NAD(P)-bd_dom_sf"/>
</dbReference>
<feature type="region of interest" description="C-terminal hotdog fold" evidence="8">
    <location>
        <begin position="1080"/>
        <end position="1221"/>
    </location>
</feature>
<feature type="active site" description="Proton acceptor; for dehydratase activity" evidence="8">
    <location>
        <position position="968"/>
    </location>
</feature>
<dbReference type="InterPro" id="IPR036736">
    <property type="entry name" value="ACP-like_sf"/>
</dbReference>
<evidence type="ECO:0000256" key="5">
    <source>
        <dbReference type="ARBA" id="ARBA00023194"/>
    </source>
</evidence>
<comment type="caution">
    <text evidence="12">The sequence shown here is derived from an EMBL/GenBank/DDBJ whole genome shotgun (WGS) entry which is preliminary data.</text>
</comment>
<dbReference type="Pfam" id="PF16197">
    <property type="entry name" value="KAsynt_C_assoc"/>
    <property type="match status" value="1"/>
</dbReference>
<dbReference type="Pfam" id="PF08659">
    <property type="entry name" value="KR"/>
    <property type="match status" value="1"/>
</dbReference>
<organism evidence="12 13">
    <name type="scientific">Streptomyces cellostaticus</name>
    <dbReference type="NCBI Taxonomy" id="67285"/>
    <lineage>
        <taxon>Bacteria</taxon>
        <taxon>Bacillati</taxon>
        <taxon>Actinomycetota</taxon>
        <taxon>Actinomycetes</taxon>
        <taxon>Kitasatosporales</taxon>
        <taxon>Streptomycetaceae</taxon>
        <taxon>Streptomyces</taxon>
    </lineage>
</organism>
<dbReference type="InterPro" id="IPR055123">
    <property type="entry name" value="SpnB-like_Rossmann"/>
</dbReference>
<dbReference type="Pfam" id="PF21089">
    <property type="entry name" value="PKS_DH_N"/>
    <property type="match status" value="1"/>
</dbReference>
<dbReference type="InterPro" id="IPR014031">
    <property type="entry name" value="Ketoacyl_synth_C"/>
</dbReference>
<dbReference type="InterPro" id="IPR016036">
    <property type="entry name" value="Malonyl_transacylase_ACP-bd"/>
</dbReference>
<dbReference type="InterPro" id="IPR049552">
    <property type="entry name" value="PKS_DH_N"/>
</dbReference>
<dbReference type="CDD" id="cd00833">
    <property type="entry name" value="PKS"/>
    <property type="match status" value="1"/>
</dbReference>
<dbReference type="GO" id="GO:0006633">
    <property type="term" value="P:fatty acid biosynthetic process"/>
    <property type="evidence" value="ECO:0007669"/>
    <property type="project" value="InterPro"/>
</dbReference>
<dbReference type="SUPFAM" id="SSF53901">
    <property type="entry name" value="Thiolase-like"/>
    <property type="match status" value="1"/>
</dbReference>
<evidence type="ECO:0000256" key="7">
    <source>
        <dbReference type="ARBA" id="ARBA00023315"/>
    </source>
</evidence>
<dbReference type="InterPro" id="IPR049900">
    <property type="entry name" value="PKS_mFAS_DH"/>
</dbReference>
<evidence type="ECO:0000256" key="2">
    <source>
        <dbReference type="ARBA" id="ARBA00022450"/>
    </source>
</evidence>
<dbReference type="SUPFAM" id="SSF50129">
    <property type="entry name" value="GroES-like"/>
    <property type="match status" value="1"/>
</dbReference>
<dbReference type="Gene3D" id="3.40.50.11460">
    <property type="match status" value="1"/>
</dbReference>
<keyword evidence="5" id="KW-0045">Antibiotic biosynthesis</keyword>
<dbReference type="InterPro" id="IPR057326">
    <property type="entry name" value="KR_dom"/>
</dbReference>
<dbReference type="RefSeq" id="WP_067003784.1">
    <property type="nucleotide sequence ID" value="NZ_BNDU01000008.1"/>
</dbReference>
<dbReference type="InterPro" id="IPR032821">
    <property type="entry name" value="PKS_assoc"/>
</dbReference>
<dbReference type="STRING" id="67285.AQI88_26295"/>
<dbReference type="InterPro" id="IPR020843">
    <property type="entry name" value="ER"/>
</dbReference>
<name>A0A101NIM4_9ACTN</name>
<dbReference type="Gene3D" id="3.40.50.720">
    <property type="entry name" value="NAD(P)-binding Rossmann-like Domain"/>
    <property type="match status" value="1"/>
</dbReference>
<evidence type="ECO:0000256" key="3">
    <source>
        <dbReference type="ARBA" id="ARBA00022553"/>
    </source>
</evidence>
<dbReference type="SMART" id="SM00826">
    <property type="entry name" value="PKS_DH"/>
    <property type="match status" value="1"/>
</dbReference>
<dbReference type="GO" id="GO:0031177">
    <property type="term" value="F:phosphopantetheine binding"/>
    <property type="evidence" value="ECO:0007669"/>
    <property type="project" value="InterPro"/>
</dbReference>
<dbReference type="Pfam" id="PF14765">
    <property type="entry name" value="PS-DH"/>
    <property type="match status" value="1"/>
</dbReference>
<dbReference type="InterPro" id="IPR018201">
    <property type="entry name" value="Ketoacyl_synth_AS"/>
</dbReference>
<feature type="domain" description="PKS/mFAS DH" evidence="11">
    <location>
        <begin position="936"/>
        <end position="1221"/>
    </location>
</feature>
<gene>
    <name evidence="12" type="ORF">AQI88_26295</name>
</gene>
<dbReference type="Gene3D" id="3.40.47.10">
    <property type="match status" value="1"/>
</dbReference>
<dbReference type="PROSITE" id="PS00606">
    <property type="entry name" value="KS3_1"/>
    <property type="match status" value="1"/>
</dbReference>
<evidence type="ECO:0000313" key="13">
    <source>
        <dbReference type="Proteomes" id="UP000054241"/>
    </source>
</evidence>
<dbReference type="InterPro" id="IPR002364">
    <property type="entry name" value="Quin_OxRdtase/zeta-crystal_CS"/>
</dbReference>
<dbReference type="SMART" id="SM00825">
    <property type="entry name" value="PKS_KS"/>
    <property type="match status" value="1"/>
</dbReference>
<evidence type="ECO:0000256" key="6">
    <source>
        <dbReference type="ARBA" id="ARBA00023268"/>
    </source>
</evidence>
<dbReference type="Pfam" id="PF00698">
    <property type="entry name" value="Acyl_transf_1"/>
    <property type="match status" value="1"/>
</dbReference>
<dbReference type="Gene3D" id="3.90.180.10">
    <property type="entry name" value="Medium-chain alcohol dehydrogenases, catalytic domain"/>
    <property type="match status" value="1"/>
</dbReference>
<feature type="domain" description="Carrier" evidence="9">
    <location>
        <begin position="2037"/>
        <end position="2112"/>
    </location>
</feature>
<feature type="domain" description="Ketosynthase family 3 (KS3)" evidence="10">
    <location>
        <begin position="35"/>
        <end position="461"/>
    </location>
</feature>
<dbReference type="InterPro" id="IPR016035">
    <property type="entry name" value="Acyl_Trfase/lysoPLipase"/>
</dbReference>
<evidence type="ECO:0000259" key="9">
    <source>
        <dbReference type="PROSITE" id="PS50075"/>
    </source>
</evidence>
<dbReference type="InterPro" id="IPR050091">
    <property type="entry name" value="PKS_NRPS_Biosynth_Enz"/>
</dbReference>
<evidence type="ECO:0000313" key="12">
    <source>
        <dbReference type="EMBL" id="KUM93586.1"/>
    </source>
</evidence>